<evidence type="ECO:0000313" key="3">
    <source>
        <dbReference type="WBParaSite" id="Hba_14025"/>
    </source>
</evidence>
<protein>
    <submittedName>
        <fullName evidence="3">Uncharacterized protein</fullName>
    </submittedName>
</protein>
<name>A0A1I7X8X4_HETBA</name>
<dbReference type="Proteomes" id="UP000095283">
    <property type="component" value="Unplaced"/>
</dbReference>
<proteinExistence type="predicted"/>
<feature type="region of interest" description="Disordered" evidence="1">
    <location>
        <begin position="1"/>
        <end position="37"/>
    </location>
</feature>
<evidence type="ECO:0000313" key="2">
    <source>
        <dbReference type="Proteomes" id="UP000095283"/>
    </source>
</evidence>
<keyword evidence="2" id="KW-1185">Reference proteome</keyword>
<organism evidence="2 3">
    <name type="scientific">Heterorhabditis bacteriophora</name>
    <name type="common">Entomopathogenic nematode worm</name>
    <dbReference type="NCBI Taxonomy" id="37862"/>
    <lineage>
        <taxon>Eukaryota</taxon>
        <taxon>Metazoa</taxon>
        <taxon>Ecdysozoa</taxon>
        <taxon>Nematoda</taxon>
        <taxon>Chromadorea</taxon>
        <taxon>Rhabditida</taxon>
        <taxon>Rhabditina</taxon>
        <taxon>Rhabditomorpha</taxon>
        <taxon>Strongyloidea</taxon>
        <taxon>Heterorhabditidae</taxon>
        <taxon>Heterorhabditis</taxon>
    </lineage>
</organism>
<sequence>MSMRSSSTDCKGIERPSIHGPGPPPSKTLNSVQAPIRHDRNYKLIQDTFLGAKETIRRYDGHIPGHPKVYNK</sequence>
<reference evidence="3" key="1">
    <citation type="submission" date="2016-11" db="UniProtKB">
        <authorList>
            <consortium name="WormBaseParasite"/>
        </authorList>
    </citation>
    <scope>IDENTIFICATION</scope>
</reference>
<evidence type="ECO:0000256" key="1">
    <source>
        <dbReference type="SAM" id="MobiDB-lite"/>
    </source>
</evidence>
<accession>A0A1I7X8X4</accession>
<dbReference type="WBParaSite" id="Hba_14025">
    <property type="protein sequence ID" value="Hba_14025"/>
    <property type="gene ID" value="Hba_14025"/>
</dbReference>
<dbReference type="AlphaFoldDB" id="A0A1I7X8X4"/>